<dbReference type="EMBL" id="CP036278">
    <property type="protein sequence ID" value="QDU58648.1"/>
    <property type="molecule type" value="Genomic_DNA"/>
</dbReference>
<name>A0A518AVB1_9BACT</name>
<dbReference type="Proteomes" id="UP000315750">
    <property type="component" value="Chromosome"/>
</dbReference>
<gene>
    <name evidence="2" type="ORF">Pan181_48870</name>
</gene>
<accession>A0A518AVB1</accession>
<sequence length="256" mass="26848" precursor="true">MRLSCVIGKWCLVGAMLVGAIAAPANAHTDVLIARQESKLVTGATDFSSASMGQRVFSEDLALWVDGWGATAPGFGALGNEALLPTGIERLPGSEQVEFSVPAVRLSGGSESQTLWYWDGIGDVQFGEVPTGHSLGITGSVDQLFVDEQSTDLHGFPIATTSSTGSLHQHLLFELAGEGGSDSQDGLYLLPMELSMAGLEPAEPVYLLFNKGLDGAVREQAAEWVATHQVPEPATGCMLLLVGGLGVLLLGKRVSR</sequence>
<evidence type="ECO:0000313" key="2">
    <source>
        <dbReference type="EMBL" id="QDU58648.1"/>
    </source>
</evidence>
<reference evidence="2 3" key="1">
    <citation type="submission" date="2019-02" db="EMBL/GenBank/DDBJ databases">
        <title>Deep-cultivation of Planctomycetes and their phenomic and genomic characterization uncovers novel biology.</title>
        <authorList>
            <person name="Wiegand S."/>
            <person name="Jogler M."/>
            <person name="Boedeker C."/>
            <person name="Pinto D."/>
            <person name="Vollmers J."/>
            <person name="Rivas-Marin E."/>
            <person name="Kohn T."/>
            <person name="Peeters S.H."/>
            <person name="Heuer A."/>
            <person name="Rast P."/>
            <person name="Oberbeckmann S."/>
            <person name="Bunk B."/>
            <person name="Jeske O."/>
            <person name="Meyerdierks A."/>
            <person name="Storesund J.E."/>
            <person name="Kallscheuer N."/>
            <person name="Luecker S."/>
            <person name="Lage O.M."/>
            <person name="Pohl T."/>
            <person name="Merkel B.J."/>
            <person name="Hornburger P."/>
            <person name="Mueller R.-W."/>
            <person name="Bruemmer F."/>
            <person name="Labrenz M."/>
            <person name="Spormann A.M."/>
            <person name="Op den Camp H."/>
            <person name="Overmann J."/>
            <person name="Amann R."/>
            <person name="Jetten M.S.M."/>
            <person name="Mascher T."/>
            <person name="Medema M.H."/>
            <person name="Devos D.P."/>
            <person name="Kaster A.-K."/>
            <person name="Ovreas L."/>
            <person name="Rohde M."/>
            <person name="Galperin M.Y."/>
            <person name="Jogler C."/>
        </authorList>
    </citation>
    <scope>NUCLEOTIDE SEQUENCE [LARGE SCALE GENOMIC DNA]</scope>
    <source>
        <strain evidence="2 3">Pan181</strain>
    </source>
</reference>
<evidence type="ECO:0000313" key="3">
    <source>
        <dbReference type="Proteomes" id="UP000315750"/>
    </source>
</evidence>
<protein>
    <recommendedName>
        <fullName evidence="4">PEP-CTERM protein-sorting domain-containing protein</fullName>
    </recommendedName>
</protein>
<keyword evidence="1" id="KW-0732">Signal</keyword>
<evidence type="ECO:0000256" key="1">
    <source>
        <dbReference type="SAM" id="SignalP"/>
    </source>
</evidence>
<feature type="chain" id="PRO_5022188494" description="PEP-CTERM protein-sorting domain-containing protein" evidence="1">
    <location>
        <begin position="28"/>
        <end position="256"/>
    </location>
</feature>
<keyword evidence="3" id="KW-1185">Reference proteome</keyword>
<dbReference type="KEGG" id="amuc:Pan181_48870"/>
<dbReference type="AlphaFoldDB" id="A0A518AVB1"/>
<evidence type="ECO:0008006" key="4">
    <source>
        <dbReference type="Google" id="ProtNLM"/>
    </source>
</evidence>
<proteinExistence type="predicted"/>
<dbReference type="OrthoDB" id="259932at2"/>
<feature type="signal peptide" evidence="1">
    <location>
        <begin position="1"/>
        <end position="27"/>
    </location>
</feature>
<organism evidence="2 3">
    <name type="scientific">Aeoliella mucimassa</name>
    <dbReference type="NCBI Taxonomy" id="2527972"/>
    <lineage>
        <taxon>Bacteria</taxon>
        <taxon>Pseudomonadati</taxon>
        <taxon>Planctomycetota</taxon>
        <taxon>Planctomycetia</taxon>
        <taxon>Pirellulales</taxon>
        <taxon>Lacipirellulaceae</taxon>
        <taxon>Aeoliella</taxon>
    </lineage>
</organism>
<dbReference type="RefSeq" id="WP_145250931.1">
    <property type="nucleotide sequence ID" value="NZ_CP036278.1"/>
</dbReference>